<dbReference type="GeneID" id="22574758"/>
<evidence type="ECO:0000313" key="2">
    <source>
        <dbReference type="EMBL" id="AIN98037.1"/>
    </source>
</evidence>
<dbReference type="Gene3D" id="2.60.40.1180">
    <property type="entry name" value="Golgi alpha-mannosidase II"/>
    <property type="match status" value="1"/>
</dbReference>
<dbReference type="InterPro" id="IPR013780">
    <property type="entry name" value="Glyco_hydro_b"/>
</dbReference>
<dbReference type="eggNOG" id="ENOG502SJ0A">
    <property type="taxonomic scope" value="Eukaryota"/>
</dbReference>
<dbReference type="OrthoDB" id="272440at2759"/>
<evidence type="ECO:0000313" key="3">
    <source>
        <dbReference type="Proteomes" id="UP000063063"/>
    </source>
</evidence>
<organism evidence="2 3">
    <name type="scientific">Leishmania panamensis</name>
    <dbReference type="NCBI Taxonomy" id="5679"/>
    <lineage>
        <taxon>Eukaryota</taxon>
        <taxon>Discoba</taxon>
        <taxon>Euglenozoa</taxon>
        <taxon>Kinetoplastea</taxon>
        <taxon>Metakinetoplastina</taxon>
        <taxon>Trypanosomatida</taxon>
        <taxon>Trypanosomatidae</taxon>
        <taxon>Leishmaniinae</taxon>
        <taxon>Leishmania</taxon>
        <taxon>Leishmania guyanensis species complex</taxon>
    </lineage>
</organism>
<dbReference type="VEuPathDB" id="TriTrypDB:LPAL13_200061500"/>
<dbReference type="EMBL" id="CP009389">
    <property type="protein sequence ID" value="AIN98037.1"/>
    <property type="molecule type" value="Genomic_DNA"/>
</dbReference>
<dbReference type="SUPFAM" id="SSF101601">
    <property type="entry name" value="Smp-1-like"/>
    <property type="match status" value="1"/>
</dbReference>
<gene>
    <name evidence="2" type="ORF">LPMP_205460</name>
</gene>
<dbReference type="KEGG" id="lpan:LPMP_205460"/>
<accession>A0A088RPL1</accession>
<evidence type="ECO:0000256" key="1">
    <source>
        <dbReference type="SAM" id="MobiDB-lite"/>
    </source>
</evidence>
<feature type="compositionally biased region" description="Basic and acidic residues" evidence="1">
    <location>
        <begin position="85"/>
        <end position="94"/>
    </location>
</feature>
<protein>
    <submittedName>
        <fullName evidence="2">Uncharacterized protein</fullName>
    </submittedName>
</protein>
<dbReference type="VEuPathDB" id="TriTrypDB:LPMP_205460"/>
<dbReference type="InterPro" id="IPR036310">
    <property type="entry name" value="Smp-1-like_sf"/>
</dbReference>
<name>A0A088RPL1_LEIPA</name>
<keyword evidence="3" id="KW-1185">Reference proteome</keyword>
<dbReference type="Proteomes" id="UP000063063">
    <property type="component" value="Chromosome 20"/>
</dbReference>
<dbReference type="RefSeq" id="XP_010698744.1">
    <property type="nucleotide sequence ID" value="XM_010700442.1"/>
</dbReference>
<reference evidence="2 3" key="1">
    <citation type="journal article" date="2015" name="Sci. Rep.">
        <title>The genome of Leishmania panamensis: insights into genomics of the L. (Viannia) subgenus.</title>
        <authorList>
            <person name="Llanes A."/>
            <person name="Restrepo C.M."/>
            <person name="Vecchio G.D."/>
            <person name="Anguizola F.J."/>
            <person name="Lleonart R."/>
        </authorList>
    </citation>
    <scope>NUCLEOTIDE SEQUENCE [LARGE SCALE GENOMIC DNA]</scope>
    <source>
        <strain evidence="2 3">MHOM/PA/94/PSC-1</strain>
    </source>
</reference>
<sequence length="189" mass="20126">MGCGSSAQNADAHASNQEVKALSIGMKTRFAAIDPEVLGPYKEDATAKLVFMYGETASIFLLITPPFHKPCPHSNPEGEESSTEEGEKKAPAVEETRWTIFNDSKSDATVEATFFHAEALRAARAHGAAEDAASPVQLEPLDNGRVKAEVAVPAGATVAFVEGPIKGYMWRCSVLDFKTGRFEPAVAAA</sequence>
<feature type="region of interest" description="Disordered" evidence="1">
    <location>
        <begin position="70"/>
        <end position="94"/>
    </location>
</feature>
<dbReference type="AlphaFoldDB" id="A0A088RPL1"/>
<proteinExistence type="predicted"/>